<feature type="domain" description="MIP18 family-like" evidence="1">
    <location>
        <begin position="4"/>
        <end position="66"/>
    </location>
</feature>
<accession>A0A2H0N2D5</accession>
<evidence type="ECO:0000313" key="3">
    <source>
        <dbReference type="Proteomes" id="UP000229782"/>
    </source>
</evidence>
<evidence type="ECO:0000313" key="2">
    <source>
        <dbReference type="EMBL" id="PIR03050.1"/>
    </source>
</evidence>
<dbReference type="InterPro" id="IPR034904">
    <property type="entry name" value="FSCA_dom_sf"/>
</dbReference>
<evidence type="ECO:0000259" key="1">
    <source>
        <dbReference type="Pfam" id="PF01883"/>
    </source>
</evidence>
<comment type="caution">
    <text evidence="2">The sequence shown here is derived from an EMBL/GenBank/DDBJ whole genome shotgun (WGS) entry which is preliminary data.</text>
</comment>
<protein>
    <recommendedName>
        <fullName evidence="1">MIP18 family-like domain-containing protein</fullName>
    </recommendedName>
</protein>
<sequence>MRTEEEVIEILQMIIDPEVAMDIWTLGLVRKINIIDEKNICFVITYTSQMCPAGPAIQEAIRNEMLNIGFEHATIEVTFDPPWTMPEALKTMMGL</sequence>
<reference evidence="2 3" key="1">
    <citation type="submission" date="2017-09" db="EMBL/GenBank/DDBJ databases">
        <title>Depth-based differentiation of microbial function through sediment-hosted aquifers and enrichment of novel symbionts in the deep terrestrial subsurface.</title>
        <authorList>
            <person name="Probst A.J."/>
            <person name="Ladd B."/>
            <person name="Jarett J.K."/>
            <person name="Geller-Mcgrath D.E."/>
            <person name="Sieber C.M."/>
            <person name="Emerson J.B."/>
            <person name="Anantharaman K."/>
            <person name="Thomas B.C."/>
            <person name="Malmstrom R."/>
            <person name="Stieglmeier M."/>
            <person name="Klingl A."/>
            <person name="Woyke T."/>
            <person name="Ryan C.M."/>
            <person name="Banfield J.F."/>
        </authorList>
    </citation>
    <scope>NUCLEOTIDE SEQUENCE [LARGE SCALE GENOMIC DNA]</scope>
    <source>
        <strain evidence="2">CG11_big_fil_rev_8_21_14_0_20_43_7</strain>
    </source>
</reference>
<dbReference type="InterPro" id="IPR002744">
    <property type="entry name" value="MIP18-like"/>
</dbReference>
<organism evidence="2 3">
    <name type="scientific">Candidatus Magasanikbacteria bacterium CG11_big_fil_rev_8_21_14_0_20_43_7</name>
    <dbReference type="NCBI Taxonomy" id="1974654"/>
    <lineage>
        <taxon>Bacteria</taxon>
        <taxon>Candidatus Magasanikiibacteriota</taxon>
    </lineage>
</organism>
<dbReference type="Proteomes" id="UP000229782">
    <property type="component" value="Unassembled WGS sequence"/>
</dbReference>
<gene>
    <name evidence="2" type="ORF">COV60_02425</name>
</gene>
<dbReference type="Gene3D" id="3.30.300.130">
    <property type="entry name" value="Fe-S cluster assembly (FSCA)"/>
    <property type="match status" value="1"/>
</dbReference>
<dbReference type="PANTHER" id="PTHR42831">
    <property type="entry name" value="FE-S PROTEIN MATURATION AUXILIARY FACTOR YITW"/>
    <property type="match status" value="1"/>
</dbReference>
<dbReference type="InterPro" id="IPR052339">
    <property type="entry name" value="Fe-S_Maturation_MIP18"/>
</dbReference>
<dbReference type="EMBL" id="PCWM01000056">
    <property type="protein sequence ID" value="PIR03050.1"/>
    <property type="molecule type" value="Genomic_DNA"/>
</dbReference>
<dbReference type="PANTHER" id="PTHR42831:SF1">
    <property type="entry name" value="FE-S PROTEIN MATURATION AUXILIARY FACTOR YITW"/>
    <property type="match status" value="1"/>
</dbReference>
<dbReference type="AlphaFoldDB" id="A0A2H0N2D5"/>
<name>A0A2H0N2D5_9BACT</name>
<dbReference type="SUPFAM" id="SSF117916">
    <property type="entry name" value="Fe-S cluster assembly (FSCA) domain-like"/>
    <property type="match status" value="1"/>
</dbReference>
<proteinExistence type="predicted"/>
<dbReference type="Pfam" id="PF01883">
    <property type="entry name" value="FeS_assembly_P"/>
    <property type="match status" value="1"/>
</dbReference>